<keyword evidence="9" id="KW-0472">Membrane</keyword>
<evidence type="ECO:0000256" key="3">
    <source>
        <dbReference type="ARBA" id="ARBA00020392"/>
    </source>
</evidence>
<dbReference type="InterPro" id="IPR018006">
    <property type="entry name" value="Flag_FliJ_proteobac"/>
</dbReference>
<dbReference type="PANTHER" id="PTHR38786:SF1">
    <property type="entry name" value="FLAGELLAR FLIJ PROTEIN"/>
    <property type="match status" value="1"/>
</dbReference>
<comment type="subcellular location">
    <subcellularLocation>
        <location evidence="1">Cell membrane</location>
        <topology evidence="1">Peripheral membrane protein</topology>
        <orientation evidence="1">Cytoplasmic side</orientation>
    </subcellularLocation>
</comment>
<comment type="similarity">
    <text evidence="2">Belongs to the FliJ family.</text>
</comment>
<evidence type="ECO:0000256" key="7">
    <source>
        <dbReference type="ARBA" id="ARBA00022795"/>
    </source>
</evidence>
<proteinExistence type="inferred from homology"/>
<keyword evidence="12" id="KW-0966">Cell projection</keyword>
<evidence type="ECO:0000256" key="10">
    <source>
        <dbReference type="ARBA" id="ARBA00023225"/>
    </source>
</evidence>
<evidence type="ECO:0000256" key="11">
    <source>
        <dbReference type="SAM" id="MobiDB-lite"/>
    </source>
</evidence>
<evidence type="ECO:0000256" key="9">
    <source>
        <dbReference type="ARBA" id="ARBA00023136"/>
    </source>
</evidence>
<evidence type="ECO:0000313" key="13">
    <source>
        <dbReference type="Proteomes" id="UP000664303"/>
    </source>
</evidence>
<reference evidence="12" key="1">
    <citation type="submission" date="2021-02" db="EMBL/GenBank/DDBJ databases">
        <title>PHA producing bacteria isolated from coastal sediment in Guangdong, Shenzhen.</title>
        <authorList>
            <person name="Zheng W."/>
            <person name="Yu S."/>
            <person name="Huang Y."/>
        </authorList>
    </citation>
    <scope>NUCLEOTIDE SEQUENCE</scope>
    <source>
        <strain evidence="12">TN14-10</strain>
    </source>
</reference>
<keyword evidence="7" id="KW-1005">Bacterial flagellum biogenesis</keyword>
<keyword evidence="6" id="KW-0145">Chemotaxis</keyword>
<dbReference type="InterPro" id="IPR012823">
    <property type="entry name" value="Flagell_FliJ"/>
</dbReference>
<gene>
    <name evidence="12" type="primary">fliJ</name>
    <name evidence="12" type="ORF">JYP50_04465</name>
</gene>
<keyword evidence="5" id="KW-1003">Cell membrane</keyword>
<name>A0A939DCX3_9GAMM</name>
<keyword evidence="12" id="KW-0282">Flagellum</keyword>
<sequence length="154" mass="18050">MNRGKPLDTLIELARKARDGAGKALAQERQQSRQTAMQLDTLRQYRREYASQMQIVLQGGTDAATLANYRDFLQSLDAAIERAGQALEQQEKRVDNRREHWRQEQRKLSSYDTLAERRAQRERSSEQRREMLQNDEFVTNLSARTRLQSQQPDQ</sequence>
<feature type="region of interest" description="Disordered" evidence="11">
    <location>
        <begin position="89"/>
        <end position="154"/>
    </location>
</feature>
<dbReference type="GO" id="GO:0015031">
    <property type="term" value="P:protein transport"/>
    <property type="evidence" value="ECO:0007669"/>
    <property type="project" value="UniProtKB-KW"/>
</dbReference>
<dbReference type="EMBL" id="JAFKCZ010000003">
    <property type="protein sequence ID" value="MBN7795831.1"/>
    <property type="molecule type" value="Genomic_DNA"/>
</dbReference>
<dbReference type="PIRSF" id="PIRSF019404">
    <property type="entry name" value="FliJ"/>
    <property type="match status" value="1"/>
</dbReference>
<organism evidence="12 13">
    <name type="scientific">Parahaliea mediterranea</name>
    <dbReference type="NCBI Taxonomy" id="651086"/>
    <lineage>
        <taxon>Bacteria</taxon>
        <taxon>Pseudomonadati</taxon>
        <taxon>Pseudomonadota</taxon>
        <taxon>Gammaproteobacteria</taxon>
        <taxon>Cellvibrionales</taxon>
        <taxon>Halieaceae</taxon>
        <taxon>Parahaliea</taxon>
    </lineage>
</organism>
<keyword evidence="10" id="KW-1006">Bacterial flagellum protein export</keyword>
<accession>A0A939DCX3</accession>
<evidence type="ECO:0000256" key="2">
    <source>
        <dbReference type="ARBA" id="ARBA00010004"/>
    </source>
</evidence>
<dbReference type="GO" id="GO:0044781">
    <property type="term" value="P:bacterial-type flagellum organization"/>
    <property type="evidence" value="ECO:0007669"/>
    <property type="project" value="UniProtKB-KW"/>
</dbReference>
<evidence type="ECO:0000256" key="8">
    <source>
        <dbReference type="ARBA" id="ARBA00022927"/>
    </source>
</evidence>
<evidence type="ECO:0000256" key="1">
    <source>
        <dbReference type="ARBA" id="ARBA00004413"/>
    </source>
</evidence>
<dbReference type="GO" id="GO:0005886">
    <property type="term" value="C:plasma membrane"/>
    <property type="evidence" value="ECO:0007669"/>
    <property type="project" value="UniProtKB-SubCell"/>
</dbReference>
<keyword evidence="13" id="KW-1185">Reference proteome</keyword>
<dbReference type="RefSeq" id="WP_206559273.1">
    <property type="nucleotide sequence ID" value="NZ_JAFKCZ010000003.1"/>
</dbReference>
<keyword evidence="12" id="KW-0969">Cilium</keyword>
<dbReference type="InterPro" id="IPR053716">
    <property type="entry name" value="Flag_assembly_chemotaxis_eff"/>
</dbReference>
<feature type="compositionally biased region" description="Polar residues" evidence="11">
    <location>
        <begin position="136"/>
        <end position="154"/>
    </location>
</feature>
<dbReference type="Pfam" id="PF02050">
    <property type="entry name" value="FliJ"/>
    <property type="match status" value="1"/>
</dbReference>
<evidence type="ECO:0000256" key="6">
    <source>
        <dbReference type="ARBA" id="ARBA00022500"/>
    </source>
</evidence>
<dbReference type="GO" id="GO:0009288">
    <property type="term" value="C:bacterial-type flagellum"/>
    <property type="evidence" value="ECO:0007669"/>
    <property type="project" value="InterPro"/>
</dbReference>
<keyword evidence="8" id="KW-0653">Protein transport</keyword>
<dbReference type="InterPro" id="IPR052570">
    <property type="entry name" value="FliJ"/>
</dbReference>
<dbReference type="PRINTS" id="PR01004">
    <property type="entry name" value="FLGFLIJ"/>
</dbReference>
<evidence type="ECO:0000256" key="4">
    <source>
        <dbReference type="ARBA" id="ARBA00022448"/>
    </source>
</evidence>
<dbReference type="GO" id="GO:0003774">
    <property type="term" value="F:cytoskeletal motor activity"/>
    <property type="evidence" value="ECO:0007669"/>
    <property type="project" value="InterPro"/>
</dbReference>
<dbReference type="PANTHER" id="PTHR38786">
    <property type="entry name" value="FLAGELLAR FLIJ PROTEIN"/>
    <property type="match status" value="1"/>
</dbReference>
<dbReference type="AlphaFoldDB" id="A0A939DCX3"/>
<evidence type="ECO:0000313" key="12">
    <source>
        <dbReference type="EMBL" id="MBN7795831.1"/>
    </source>
</evidence>
<evidence type="ECO:0000256" key="5">
    <source>
        <dbReference type="ARBA" id="ARBA00022475"/>
    </source>
</evidence>
<comment type="caution">
    <text evidence="12">The sequence shown here is derived from an EMBL/GenBank/DDBJ whole genome shotgun (WGS) entry which is preliminary data.</text>
</comment>
<dbReference type="GO" id="GO:0071973">
    <property type="term" value="P:bacterial-type flagellum-dependent cell motility"/>
    <property type="evidence" value="ECO:0007669"/>
    <property type="project" value="InterPro"/>
</dbReference>
<dbReference type="GO" id="GO:0006935">
    <property type="term" value="P:chemotaxis"/>
    <property type="evidence" value="ECO:0007669"/>
    <property type="project" value="UniProtKB-KW"/>
</dbReference>
<keyword evidence="4" id="KW-0813">Transport</keyword>
<protein>
    <recommendedName>
        <fullName evidence="3">Flagellar FliJ protein</fullName>
    </recommendedName>
</protein>
<dbReference type="Proteomes" id="UP000664303">
    <property type="component" value="Unassembled WGS sequence"/>
</dbReference>
<dbReference type="Gene3D" id="1.10.287.1700">
    <property type="match status" value="1"/>
</dbReference>
<dbReference type="NCBIfam" id="TIGR02473">
    <property type="entry name" value="flagell_FliJ"/>
    <property type="match status" value="1"/>
</dbReference>
<feature type="compositionally biased region" description="Basic and acidic residues" evidence="11">
    <location>
        <begin position="89"/>
        <end position="132"/>
    </location>
</feature>